<dbReference type="Pfam" id="PF02585">
    <property type="entry name" value="PIG-L"/>
    <property type="match status" value="1"/>
</dbReference>
<dbReference type="KEGG" id="gog:C1280_15595"/>
<dbReference type="OrthoDB" id="9815144at2"/>
<dbReference type="GO" id="GO:0016811">
    <property type="term" value="F:hydrolase activity, acting on carbon-nitrogen (but not peptide) bonds, in linear amides"/>
    <property type="evidence" value="ECO:0007669"/>
    <property type="project" value="TreeGrafter"/>
</dbReference>
<evidence type="ECO:0000313" key="2">
    <source>
        <dbReference type="Proteomes" id="UP000245802"/>
    </source>
</evidence>
<protein>
    <recommendedName>
        <fullName evidence="3">LmbE family protein</fullName>
    </recommendedName>
</protein>
<reference evidence="1 2" key="1">
    <citation type="submission" date="2018-01" db="EMBL/GenBank/DDBJ databases">
        <title>G. obscuriglobus.</title>
        <authorList>
            <person name="Franke J."/>
            <person name="Blomberg W."/>
            <person name="Selmecki A."/>
        </authorList>
    </citation>
    <scope>NUCLEOTIDE SEQUENCE [LARGE SCALE GENOMIC DNA]</scope>
    <source>
        <strain evidence="1 2">DSM 5831</strain>
    </source>
</reference>
<dbReference type="InterPro" id="IPR003737">
    <property type="entry name" value="GlcNAc_PI_deacetylase-related"/>
</dbReference>
<accession>A0A2Z3GV14</accession>
<dbReference type="Proteomes" id="UP000245802">
    <property type="component" value="Chromosome"/>
</dbReference>
<dbReference type="EMBL" id="CP025958">
    <property type="protein sequence ID" value="AWM38269.1"/>
    <property type="molecule type" value="Genomic_DNA"/>
</dbReference>
<evidence type="ECO:0000313" key="1">
    <source>
        <dbReference type="EMBL" id="AWM38269.1"/>
    </source>
</evidence>
<gene>
    <name evidence="1" type="ORF">C1280_15595</name>
</gene>
<dbReference type="RefSeq" id="WP_010044131.1">
    <property type="nucleotide sequence ID" value="NZ_CP025958.1"/>
</dbReference>
<keyword evidence="2" id="KW-1185">Reference proteome</keyword>
<dbReference type="AlphaFoldDB" id="A0A2Z3GV14"/>
<evidence type="ECO:0008006" key="3">
    <source>
        <dbReference type="Google" id="ProtNLM"/>
    </source>
</evidence>
<name>A0A2Z3GV14_9BACT</name>
<dbReference type="PANTHER" id="PTHR12993">
    <property type="entry name" value="N-ACETYLGLUCOSAMINYL-PHOSPHATIDYLINOSITOL DE-N-ACETYLASE-RELATED"/>
    <property type="match status" value="1"/>
</dbReference>
<dbReference type="PANTHER" id="PTHR12993:SF30">
    <property type="entry name" value="N-ACETYL-ALPHA-D-GLUCOSAMINYL L-MALATE DEACETYLASE 1"/>
    <property type="match status" value="1"/>
</dbReference>
<dbReference type="Gene3D" id="3.40.50.10320">
    <property type="entry name" value="LmbE-like"/>
    <property type="match status" value="1"/>
</dbReference>
<dbReference type="SUPFAM" id="SSF102588">
    <property type="entry name" value="LmbE-like"/>
    <property type="match status" value="1"/>
</dbReference>
<organism evidence="1 2">
    <name type="scientific">Gemmata obscuriglobus</name>
    <dbReference type="NCBI Taxonomy" id="114"/>
    <lineage>
        <taxon>Bacteria</taxon>
        <taxon>Pseudomonadati</taxon>
        <taxon>Planctomycetota</taxon>
        <taxon>Planctomycetia</taxon>
        <taxon>Gemmatales</taxon>
        <taxon>Gemmataceae</taxon>
        <taxon>Gemmata</taxon>
    </lineage>
</organism>
<proteinExistence type="predicted"/>
<dbReference type="InterPro" id="IPR024078">
    <property type="entry name" value="LmbE-like_dom_sf"/>
</dbReference>
<sequence length="262" mass="28789">MPEDPLPESLDVLAVAPHPDDLEILCGGTLAKLVKQGYRVGIFDLTSGEPTPRGTLETRKKEAEEARRILNVPVRVNVELPNRVLMDGPEARFALATQFRRYRPGIIIVAAGRTPAASPDHLQGGLIGEAARFYSQLTKWDERFAGTAPYRVPHLVYAPFPFDAEQRHWHSQFVVDISDTIDQKIASVRAYESQFDAARFAKVEHLIRSTNGYHGGRCGYMYGELFALPTPVGAPDLVSVVSGSKGVLAPPQIPGRDHPPMG</sequence>